<proteinExistence type="predicted"/>
<dbReference type="OrthoDB" id="4424311at2"/>
<accession>A0A428ZH71</accession>
<dbReference type="Proteomes" id="UP000287547">
    <property type="component" value="Unassembled WGS sequence"/>
</dbReference>
<dbReference type="InterPro" id="IPR022435">
    <property type="entry name" value="Surface-anchored_actinobac"/>
</dbReference>
<evidence type="ECO:0000256" key="1">
    <source>
        <dbReference type="SAM" id="SignalP"/>
    </source>
</evidence>
<dbReference type="NCBIfam" id="NF038134">
    <property type="entry name" value="choice_anch_M"/>
    <property type="match status" value="1"/>
</dbReference>
<dbReference type="EMBL" id="QHKI01000006">
    <property type="protein sequence ID" value="RSM87429.1"/>
    <property type="molecule type" value="Genomic_DNA"/>
</dbReference>
<reference evidence="2 3" key="1">
    <citation type="submission" date="2018-05" db="EMBL/GenBank/DDBJ databases">
        <title>Evolution of GPA BGCs.</title>
        <authorList>
            <person name="Waglechner N."/>
            <person name="Wright G.D."/>
        </authorList>
    </citation>
    <scope>NUCLEOTIDE SEQUENCE [LARGE SCALE GENOMIC DNA]</scope>
    <source>
        <strain evidence="2 3">A82846</strain>
    </source>
</reference>
<dbReference type="NCBIfam" id="TIGR03769">
    <property type="entry name" value="P_ac_wall_RPT"/>
    <property type="match status" value="1"/>
</dbReference>
<sequence length="219" mass="22825">MNGEPMRLLTRGAALAGALVLGLGVGAPAQAAPLVTLDKGHVDVVDVEYADGGFELHIHHETQGELDPAETLLRVLPKAKTTVPDDPAYAFLGAAGRPVWILPQVEDPDLLFAGLSTEELEAGVFAGDQVAVTLCGVSGPGKLSVFTTDAVGSPSVVFNSRDGLPDTTTLSAGTHKHVNWAFTAAGTYRVTFHVSARLSANNQVITSEPTTVTFKVLNS</sequence>
<name>A0A428ZH71_KIBAR</name>
<evidence type="ECO:0000313" key="2">
    <source>
        <dbReference type="EMBL" id="RSM87429.1"/>
    </source>
</evidence>
<keyword evidence="1" id="KW-0732">Signal</keyword>
<dbReference type="AlphaFoldDB" id="A0A428ZH71"/>
<comment type="caution">
    <text evidence="2">The sequence shown here is derived from an EMBL/GenBank/DDBJ whole genome shotgun (WGS) entry which is preliminary data.</text>
</comment>
<evidence type="ECO:0000313" key="3">
    <source>
        <dbReference type="Proteomes" id="UP000287547"/>
    </source>
</evidence>
<organism evidence="2 3">
    <name type="scientific">Kibdelosporangium aridum</name>
    <dbReference type="NCBI Taxonomy" id="2030"/>
    <lineage>
        <taxon>Bacteria</taxon>
        <taxon>Bacillati</taxon>
        <taxon>Actinomycetota</taxon>
        <taxon>Actinomycetes</taxon>
        <taxon>Pseudonocardiales</taxon>
        <taxon>Pseudonocardiaceae</taxon>
        <taxon>Kibdelosporangium</taxon>
    </lineage>
</organism>
<gene>
    <name evidence="2" type="ORF">DMH04_10360</name>
</gene>
<protein>
    <recommendedName>
        <fullName evidence="4">Surface-anchored protein</fullName>
    </recommendedName>
</protein>
<feature type="signal peptide" evidence="1">
    <location>
        <begin position="1"/>
        <end position="31"/>
    </location>
</feature>
<evidence type="ECO:0008006" key="4">
    <source>
        <dbReference type="Google" id="ProtNLM"/>
    </source>
</evidence>
<feature type="chain" id="PRO_5019445943" description="Surface-anchored protein" evidence="1">
    <location>
        <begin position="32"/>
        <end position="219"/>
    </location>
</feature>